<dbReference type="InterPro" id="IPR001296">
    <property type="entry name" value="Glyco_trans_1"/>
</dbReference>
<keyword evidence="1" id="KW-0808">Transferase</keyword>
<name>A0A1G2Q4G9_9BACT</name>
<dbReference type="CDD" id="cd03801">
    <property type="entry name" value="GT4_PimA-like"/>
    <property type="match status" value="1"/>
</dbReference>
<dbReference type="PANTHER" id="PTHR46401">
    <property type="entry name" value="GLYCOSYLTRANSFERASE WBBK-RELATED"/>
    <property type="match status" value="1"/>
</dbReference>
<dbReference type="Proteomes" id="UP000177575">
    <property type="component" value="Unassembled WGS sequence"/>
</dbReference>
<dbReference type="GO" id="GO:0009103">
    <property type="term" value="P:lipopolysaccharide biosynthetic process"/>
    <property type="evidence" value="ECO:0007669"/>
    <property type="project" value="TreeGrafter"/>
</dbReference>
<dbReference type="InterPro" id="IPR028098">
    <property type="entry name" value="Glyco_trans_4-like_N"/>
</dbReference>
<dbReference type="GO" id="GO:0016757">
    <property type="term" value="F:glycosyltransferase activity"/>
    <property type="evidence" value="ECO:0007669"/>
    <property type="project" value="InterPro"/>
</dbReference>
<evidence type="ECO:0000313" key="5">
    <source>
        <dbReference type="Proteomes" id="UP000177575"/>
    </source>
</evidence>
<dbReference type="SUPFAM" id="SSF53756">
    <property type="entry name" value="UDP-Glycosyltransferase/glycogen phosphorylase"/>
    <property type="match status" value="1"/>
</dbReference>
<dbReference type="AlphaFoldDB" id="A0A1G2Q4G9"/>
<dbReference type="Pfam" id="PF00534">
    <property type="entry name" value="Glycos_transf_1"/>
    <property type="match status" value="1"/>
</dbReference>
<evidence type="ECO:0000256" key="1">
    <source>
        <dbReference type="ARBA" id="ARBA00022679"/>
    </source>
</evidence>
<evidence type="ECO:0000259" key="2">
    <source>
        <dbReference type="Pfam" id="PF00534"/>
    </source>
</evidence>
<dbReference type="EMBL" id="MHTC01000015">
    <property type="protein sequence ID" value="OHA55444.1"/>
    <property type="molecule type" value="Genomic_DNA"/>
</dbReference>
<accession>A0A1G2Q4G9</accession>
<gene>
    <name evidence="4" type="ORF">A2388_01450</name>
</gene>
<organism evidence="4 5">
    <name type="scientific">Candidatus Veblenbacteria bacterium RIFOXYB1_FULL_43_13</name>
    <dbReference type="NCBI Taxonomy" id="1802426"/>
    <lineage>
        <taxon>Bacteria</taxon>
        <taxon>Candidatus Vebleniibacteriota</taxon>
    </lineage>
</organism>
<dbReference type="Pfam" id="PF13439">
    <property type="entry name" value="Glyco_transf_4"/>
    <property type="match status" value="1"/>
</dbReference>
<evidence type="ECO:0000259" key="3">
    <source>
        <dbReference type="Pfam" id="PF13439"/>
    </source>
</evidence>
<feature type="domain" description="Glycosyltransferase subfamily 4-like N-terminal" evidence="3">
    <location>
        <begin position="49"/>
        <end position="163"/>
    </location>
</feature>
<reference evidence="4 5" key="1">
    <citation type="journal article" date="2016" name="Nat. Commun.">
        <title>Thousands of microbial genomes shed light on interconnected biogeochemical processes in an aquifer system.</title>
        <authorList>
            <person name="Anantharaman K."/>
            <person name="Brown C.T."/>
            <person name="Hug L.A."/>
            <person name="Sharon I."/>
            <person name="Castelle C.J."/>
            <person name="Probst A.J."/>
            <person name="Thomas B.C."/>
            <person name="Singh A."/>
            <person name="Wilkins M.J."/>
            <person name="Karaoz U."/>
            <person name="Brodie E.L."/>
            <person name="Williams K.H."/>
            <person name="Hubbard S.S."/>
            <person name="Banfield J.F."/>
        </authorList>
    </citation>
    <scope>NUCLEOTIDE SEQUENCE [LARGE SCALE GENOMIC DNA]</scope>
</reference>
<dbReference type="PANTHER" id="PTHR46401:SF2">
    <property type="entry name" value="GLYCOSYLTRANSFERASE WBBK-RELATED"/>
    <property type="match status" value="1"/>
</dbReference>
<evidence type="ECO:0008006" key="6">
    <source>
        <dbReference type="Google" id="ProtNLM"/>
    </source>
</evidence>
<protein>
    <recommendedName>
        <fullName evidence="6">Glycosyltransferase subfamily 4-like N-terminal domain-containing protein</fullName>
    </recommendedName>
</protein>
<evidence type="ECO:0000313" key="4">
    <source>
        <dbReference type="EMBL" id="OHA55444.1"/>
    </source>
</evidence>
<feature type="domain" description="Glycosyl transferase family 1" evidence="2">
    <location>
        <begin position="176"/>
        <end position="336"/>
    </location>
</feature>
<proteinExistence type="predicted"/>
<sequence>MAKLLLITSDWPPRMGGVANYYYGLHHNYPEAIVLTNVIGAQGERVIKTSWTWPGWPKWLPLLWLVPYWKNKLGIKFLAAGEILPTGTALLLTRLAFGWPYLVFLHGLDIQLAQRNFWKRFLSRQILKRSAGVIANSNFTAQLAVAAGARAGSVEVIYPSVSPQTVRPEVIVDIKQRYQLENRIIILTVARLVERKGITRVIEAIAQVEEKFNNLVYVIVGDGPAKDQLAKQSSRLKSRVIFTGAILDEEKFAWYQLCSIFILTPLPDKTDVEGFGIVYLEAQAAGRAIIASRVGGVPEAVGEAGIFINSAAELAAGLQRLLSDDKAKLNLAAIGRSQSKKFRTAGQAEKFNKYIKNLNS</sequence>
<dbReference type="Gene3D" id="3.40.50.2000">
    <property type="entry name" value="Glycogen Phosphorylase B"/>
    <property type="match status" value="2"/>
</dbReference>
<comment type="caution">
    <text evidence="4">The sequence shown here is derived from an EMBL/GenBank/DDBJ whole genome shotgun (WGS) entry which is preliminary data.</text>
</comment>